<evidence type="ECO:0000259" key="1">
    <source>
        <dbReference type="PROSITE" id="PS50943"/>
    </source>
</evidence>
<gene>
    <name evidence="2" type="ORF">ABIC20_004538</name>
</gene>
<evidence type="ECO:0000313" key="2">
    <source>
        <dbReference type="EMBL" id="MET3867229.1"/>
    </source>
</evidence>
<dbReference type="PROSITE" id="PS50943">
    <property type="entry name" value="HTH_CROC1"/>
    <property type="match status" value="1"/>
</dbReference>
<organism evidence="2 3">
    <name type="scientific">Methylobacterium radiotolerans</name>
    <dbReference type="NCBI Taxonomy" id="31998"/>
    <lineage>
        <taxon>Bacteria</taxon>
        <taxon>Pseudomonadati</taxon>
        <taxon>Pseudomonadota</taxon>
        <taxon>Alphaproteobacteria</taxon>
        <taxon>Hyphomicrobiales</taxon>
        <taxon>Methylobacteriaceae</taxon>
        <taxon>Methylobacterium</taxon>
    </lineage>
</organism>
<dbReference type="Proteomes" id="UP001549119">
    <property type="component" value="Unassembled WGS sequence"/>
</dbReference>
<dbReference type="Pfam" id="PF01381">
    <property type="entry name" value="HTH_3"/>
    <property type="match status" value="1"/>
</dbReference>
<dbReference type="Gene3D" id="1.10.260.40">
    <property type="entry name" value="lambda repressor-like DNA-binding domains"/>
    <property type="match status" value="1"/>
</dbReference>
<dbReference type="InterPro" id="IPR001387">
    <property type="entry name" value="Cro/C1-type_HTH"/>
</dbReference>
<dbReference type="RefSeq" id="WP_063110592.1">
    <property type="nucleotide sequence ID" value="NZ_JBEPNV010000001.1"/>
</dbReference>
<reference evidence="2 3" key="1">
    <citation type="submission" date="2024-06" db="EMBL/GenBank/DDBJ databases">
        <title>Genomics of switchgrass bacterial isolates.</title>
        <authorList>
            <person name="Shade A."/>
        </authorList>
    </citation>
    <scope>NUCLEOTIDE SEQUENCE [LARGE SCALE GENOMIC DNA]</scope>
    <source>
        <strain evidence="2 3">PvP084</strain>
    </source>
</reference>
<name>A0ABV2NLA1_9HYPH</name>
<sequence>MSETDTDQIDRLLTSREIGAVVAALRDDRGWTQETLAEIARVTVRTVQRVERGEPSSTDTRRALAGALEFQDLDAFNMPWPLPNYERIRAEHERLLRETVEVEIKPVANGRHLREFAEAAEGWQHSQLVDMTPSADAALATLRDYFQDYGDVHDCYSETQKLGVNADFQELIDTLAAEGIGLCAGTRRVRIGGFADDGAILATFVHLVASSLDDLPKAIRVQRHMSTKW</sequence>
<dbReference type="InterPro" id="IPR010982">
    <property type="entry name" value="Lambda_DNA-bd_dom_sf"/>
</dbReference>
<comment type="caution">
    <text evidence="2">The sequence shown here is derived from an EMBL/GenBank/DDBJ whole genome shotgun (WGS) entry which is preliminary data.</text>
</comment>
<evidence type="ECO:0000313" key="3">
    <source>
        <dbReference type="Proteomes" id="UP001549119"/>
    </source>
</evidence>
<proteinExistence type="predicted"/>
<accession>A0ABV2NLA1</accession>
<protein>
    <submittedName>
        <fullName evidence="2">Transcriptional regulator with XRE-family HTH domain</fullName>
    </submittedName>
</protein>
<dbReference type="EMBL" id="JBEPNW010000002">
    <property type="protein sequence ID" value="MET3867229.1"/>
    <property type="molecule type" value="Genomic_DNA"/>
</dbReference>
<dbReference type="SMART" id="SM00530">
    <property type="entry name" value="HTH_XRE"/>
    <property type="match status" value="1"/>
</dbReference>
<dbReference type="CDD" id="cd00093">
    <property type="entry name" value="HTH_XRE"/>
    <property type="match status" value="1"/>
</dbReference>
<feature type="domain" description="HTH cro/C1-type" evidence="1">
    <location>
        <begin position="22"/>
        <end position="76"/>
    </location>
</feature>
<keyword evidence="3" id="KW-1185">Reference proteome</keyword>
<dbReference type="SUPFAM" id="SSF47413">
    <property type="entry name" value="lambda repressor-like DNA-binding domains"/>
    <property type="match status" value="1"/>
</dbReference>